<dbReference type="EMBL" id="CP001291">
    <property type="protein sequence ID" value="ACK69770.1"/>
    <property type="molecule type" value="Genomic_DNA"/>
</dbReference>
<keyword evidence="4" id="KW-1185">Reference proteome</keyword>
<name>B7K7K2_GLOC7</name>
<evidence type="ECO:0000256" key="2">
    <source>
        <dbReference type="SAM" id="Phobius"/>
    </source>
</evidence>
<dbReference type="HOGENOM" id="CLU_174637_0_0_3"/>
<dbReference type="Gene3D" id="1.20.1480.30">
    <property type="entry name" value="Designed four-helix bundle protein"/>
    <property type="match status" value="1"/>
</dbReference>
<proteinExistence type="predicted"/>
<dbReference type="AlphaFoldDB" id="B7K7K2"/>
<dbReference type="OrthoDB" id="467492at2"/>
<feature type="transmembrane region" description="Helical" evidence="2">
    <location>
        <begin position="55"/>
        <end position="77"/>
    </location>
</feature>
<accession>B7K7K2</accession>
<keyword evidence="2" id="KW-1133">Transmembrane helix</keyword>
<evidence type="ECO:0000313" key="3">
    <source>
        <dbReference type="EMBL" id="ACK69770.1"/>
    </source>
</evidence>
<reference evidence="4" key="1">
    <citation type="journal article" date="2011" name="MBio">
        <title>Novel metabolic attributes of the genus Cyanothece, comprising a group of unicellular nitrogen-fixing Cyanobacteria.</title>
        <authorList>
            <person name="Bandyopadhyay A."/>
            <person name="Elvitigala T."/>
            <person name="Welsh E."/>
            <person name="Stockel J."/>
            <person name="Liberton M."/>
            <person name="Min H."/>
            <person name="Sherman L.A."/>
            <person name="Pakrasi H.B."/>
        </authorList>
    </citation>
    <scope>NUCLEOTIDE SEQUENCE [LARGE SCALE GENOMIC DNA]</scope>
    <source>
        <strain evidence="4">PCC 7424</strain>
    </source>
</reference>
<sequence>MTTTPNPEPTLSDVIQKLDKLSTDVEQLSSHVEKLSSEVKKFDERFSDYRQATQWVVQLAFTLIASATITVIITSVLK</sequence>
<dbReference type="KEGG" id="cyc:PCC7424_1325"/>
<organism evidence="3 4">
    <name type="scientific">Gloeothece citriformis (strain PCC 7424)</name>
    <name type="common">Cyanothece sp. (strain PCC 7424)</name>
    <dbReference type="NCBI Taxonomy" id="65393"/>
    <lineage>
        <taxon>Bacteria</taxon>
        <taxon>Bacillati</taxon>
        <taxon>Cyanobacteriota</taxon>
        <taxon>Cyanophyceae</taxon>
        <taxon>Oscillatoriophycideae</taxon>
        <taxon>Chroococcales</taxon>
        <taxon>Aphanothecaceae</taxon>
        <taxon>Gloeothece</taxon>
        <taxon>Gloeothece citriformis</taxon>
    </lineage>
</organism>
<dbReference type="RefSeq" id="WP_012598716.1">
    <property type="nucleotide sequence ID" value="NC_011729.1"/>
</dbReference>
<evidence type="ECO:0000313" key="4">
    <source>
        <dbReference type="Proteomes" id="UP000002384"/>
    </source>
</evidence>
<feature type="coiled-coil region" evidence="1">
    <location>
        <begin position="18"/>
        <end position="52"/>
    </location>
</feature>
<keyword evidence="2" id="KW-0472">Membrane</keyword>
<gene>
    <name evidence="3" type="ordered locus">PCC7424_1325</name>
</gene>
<keyword evidence="2" id="KW-0812">Transmembrane</keyword>
<protein>
    <submittedName>
        <fullName evidence="3">Uncharacterized protein</fullName>
    </submittedName>
</protein>
<evidence type="ECO:0000256" key="1">
    <source>
        <dbReference type="SAM" id="Coils"/>
    </source>
</evidence>
<dbReference type="Proteomes" id="UP000002384">
    <property type="component" value="Chromosome"/>
</dbReference>
<keyword evidence="1" id="KW-0175">Coiled coil</keyword>
<dbReference type="eggNOG" id="ENOG503342E">
    <property type="taxonomic scope" value="Bacteria"/>
</dbReference>